<reference evidence="4 5" key="1">
    <citation type="journal article" date="2012" name="Eukaryot. Cell">
        <title>Genome sequence of the fungus Glarea lozoyensis: the first genome sequence of a species from the Helotiaceae family.</title>
        <authorList>
            <person name="Youssar L."/>
            <person name="Gruening B.A."/>
            <person name="Erxleben A."/>
            <person name="Guenther S."/>
            <person name="Huettel W."/>
        </authorList>
    </citation>
    <scope>NUCLEOTIDE SEQUENCE [LARGE SCALE GENOMIC DNA]</scope>
    <source>
        <strain evidence="5">ATCC 74030 / MF5533</strain>
    </source>
</reference>
<dbReference type="OrthoDB" id="5985073at2759"/>
<dbReference type="EC" id="1.11.1.-" evidence="2"/>
<sequence length="115" mass="11838">MGIAGPGLGGLDASIGFESDRPENIGVFVNVTIGQVKFDQFNTVFLSISDLIGVGLADSLATCANDHRRLPLRVGRVDATGPGPAGVPGPADTFAFALAAFNRAGFSQSEMIQAM</sequence>
<dbReference type="Pfam" id="PF00141">
    <property type="entry name" value="peroxidase"/>
    <property type="match status" value="1"/>
</dbReference>
<feature type="domain" description="Plant heme peroxidase family profile" evidence="3">
    <location>
        <begin position="9"/>
        <end position="112"/>
    </location>
</feature>
<dbReference type="GO" id="GO:0046872">
    <property type="term" value="F:metal ion binding"/>
    <property type="evidence" value="ECO:0007669"/>
    <property type="project" value="UniProtKB-UniRule"/>
</dbReference>
<gene>
    <name evidence="4" type="ORF">M7I_3949</name>
</gene>
<accession>H0EMV1</accession>
<proteinExistence type="inferred from homology"/>
<name>H0EMV1_GLAL7</name>
<protein>
    <recommendedName>
        <fullName evidence="2">Peroxidase</fullName>
        <ecNumber evidence="2">1.11.1.-</ecNumber>
    </recommendedName>
</protein>
<organism evidence="4 5">
    <name type="scientific">Glarea lozoyensis (strain ATCC 74030 / MF5533)</name>
    <dbReference type="NCBI Taxonomy" id="1104152"/>
    <lineage>
        <taxon>Eukaryota</taxon>
        <taxon>Fungi</taxon>
        <taxon>Dikarya</taxon>
        <taxon>Ascomycota</taxon>
        <taxon>Pezizomycotina</taxon>
        <taxon>Leotiomycetes</taxon>
        <taxon>Helotiales</taxon>
        <taxon>Helotiaceae</taxon>
        <taxon>Glarea</taxon>
    </lineage>
</organism>
<dbReference type="GO" id="GO:0020037">
    <property type="term" value="F:heme binding"/>
    <property type="evidence" value="ECO:0007669"/>
    <property type="project" value="UniProtKB-UniRule"/>
</dbReference>
<keyword evidence="5" id="KW-1185">Reference proteome</keyword>
<evidence type="ECO:0000256" key="1">
    <source>
        <dbReference type="RuleBase" id="RU004241"/>
    </source>
</evidence>
<dbReference type="EMBL" id="AGUE01000094">
    <property type="protein sequence ID" value="EHL00180.1"/>
    <property type="molecule type" value="Genomic_DNA"/>
</dbReference>
<dbReference type="AlphaFoldDB" id="H0EMV1"/>
<dbReference type="Proteomes" id="UP000005446">
    <property type="component" value="Unassembled WGS sequence"/>
</dbReference>
<keyword evidence="2 4" id="KW-0575">Peroxidase</keyword>
<dbReference type="SUPFAM" id="SSF48113">
    <property type="entry name" value="Heme-dependent peroxidases"/>
    <property type="match status" value="1"/>
</dbReference>
<keyword evidence="2" id="KW-0560">Oxidoreductase</keyword>
<evidence type="ECO:0000313" key="5">
    <source>
        <dbReference type="Proteomes" id="UP000005446"/>
    </source>
</evidence>
<evidence type="ECO:0000313" key="4">
    <source>
        <dbReference type="EMBL" id="EHL00180.1"/>
    </source>
</evidence>
<comment type="caution">
    <text evidence="4">The sequence shown here is derived from an EMBL/GenBank/DDBJ whole genome shotgun (WGS) entry which is preliminary data.</text>
</comment>
<dbReference type="GO" id="GO:0004601">
    <property type="term" value="F:peroxidase activity"/>
    <property type="evidence" value="ECO:0007669"/>
    <property type="project" value="UniProtKB-KW"/>
</dbReference>
<evidence type="ECO:0000259" key="3">
    <source>
        <dbReference type="Pfam" id="PF00141"/>
    </source>
</evidence>
<dbReference type="InterPro" id="IPR002016">
    <property type="entry name" value="Haem_peroxidase"/>
</dbReference>
<dbReference type="GO" id="GO:0006979">
    <property type="term" value="P:response to oxidative stress"/>
    <property type="evidence" value="ECO:0007669"/>
    <property type="project" value="InterPro"/>
</dbReference>
<evidence type="ECO:0000256" key="2">
    <source>
        <dbReference type="RuleBase" id="RU363051"/>
    </source>
</evidence>
<dbReference type="Gene3D" id="1.10.520.10">
    <property type="match status" value="1"/>
</dbReference>
<dbReference type="InterPro" id="IPR010255">
    <property type="entry name" value="Haem_peroxidase_sf"/>
</dbReference>
<comment type="similarity">
    <text evidence="1">Belongs to the peroxidase family.</text>
</comment>
<dbReference type="HOGENOM" id="CLU_2109288_0_0_1"/>
<dbReference type="InParanoid" id="H0EMV1"/>